<keyword evidence="7 10" id="KW-0067">ATP-binding</keyword>
<gene>
    <name evidence="12" type="ORF">CXQ87_002976</name>
</gene>
<dbReference type="VEuPathDB" id="FungiDB:CXQ87_002976"/>
<dbReference type="InterPro" id="IPR050629">
    <property type="entry name" value="STE20/SPS1-PAK"/>
</dbReference>
<dbReference type="GeneID" id="37002976"/>
<dbReference type="SMART" id="SM00220">
    <property type="entry name" value="S_TKc"/>
    <property type="match status" value="1"/>
</dbReference>
<evidence type="ECO:0000256" key="8">
    <source>
        <dbReference type="ARBA" id="ARBA00047899"/>
    </source>
</evidence>
<feature type="binding site" evidence="10">
    <location>
        <position position="35"/>
    </location>
    <ligand>
        <name>ATP</name>
        <dbReference type="ChEBI" id="CHEBI:30616"/>
    </ligand>
</feature>
<evidence type="ECO:0000313" key="13">
    <source>
        <dbReference type="Proteomes" id="UP000244406"/>
    </source>
</evidence>
<evidence type="ECO:0000256" key="1">
    <source>
        <dbReference type="ARBA" id="ARBA00008874"/>
    </source>
</evidence>
<comment type="similarity">
    <text evidence="1">Belongs to the protein kinase superfamily. STE Ser/Thr protein kinase family. STE20 subfamily.</text>
</comment>
<accession>A0A2V1AAS3</accession>
<evidence type="ECO:0000256" key="7">
    <source>
        <dbReference type="ARBA" id="ARBA00022840"/>
    </source>
</evidence>
<keyword evidence="6" id="KW-0418">Kinase</keyword>
<evidence type="ECO:0000256" key="9">
    <source>
        <dbReference type="ARBA" id="ARBA00048679"/>
    </source>
</evidence>
<name>A0A2V1AAS3_9ASCO</name>
<evidence type="ECO:0000259" key="11">
    <source>
        <dbReference type="PROSITE" id="PS50011"/>
    </source>
</evidence>
<proteinExistence type="inferred from homology"/>
<keyword evidence="4" id="KW-0808">Transferase</keyword>
<evidence type="ECO:0000313" key="12">
    <source>
        <dbReference type="EMBL" id="PVH15139.1"/>
    </source>
</evidence>
<dbReference type="EMBL" id="PKFP01000003">
    <property type="protein sequence ID" value="PVH15139.1"/>
    <property type="molecule type" value="Genomic_DNA"/>
</dbReference>
<dbReference type="GO" id="GO:0030447">
    <property type="term" value="P:filamentous growth"/>
    <property type="evidence" value="ECO:0007669"/>
    <property type="project" value="UniProtKB-ARBA"/>
</dbReference>
<evidence type="ECO:0000256" key="4">
    <source>
        <dbReference type="ARBA" id="ARBA00022679"/>
    </source>
</evidence>
<dbReference type="InterPro" id="IPR017441">
    <property type="entry name" value="Protein_kinase_ATP_BS"/>
</dbReference>
<evidence type="ECO:0000256" key="5">
    <source>
        <dbReference type="ARBA" id="ARBA00022741"/>
    </source>
</evidence>
<dbReference type="GO" id="GO:0005737">
    <property type="term" value="C:cytoplasm"/>
    <property type="evidence" value="ECO:0007669"/>
    <property type="project" value="TreeGrafter"/>
</dbReference>
<comment type="catalytic activity">
    <reaction evidence="8">
        <text>L-threonyl-[protein] + ATP = O-phospho-L-threonyl-[protein] + ADP + H(+)</text>
        <dbReference type="Rhea" id="RHEA:46608"/>
        <dbReference type="Rhea" id="RHEA-COMP:11060"/>
        <dbReference type="Rhea" id="RHEA-COMP:11605"/>
        <dbReference type="ChEBI" id="CHEBI:15378"/>
        <dbReference type="ChEBI" id="CHEBI:30013"/>
        <dbReference type="ChEBI" id="CHEBI:30616"/>
        <dbReference type="ChEBI" id="CHEBI:61977"/>
        <dbReference type="ChEBI" id="CHEBI:456216"/>
        <dbReference type="EC" id="2.7.11.1"/>
    </reaction>
</comment>
<protein>
    <recommendedName>
        <fullName evidence="2">non-specific serine/threonine protein kinase</fullName>
        <ecNumber evidence="2">2.7.11.1</ecNumber>
    </recommendedName>
</protein>
<dbReference type="EC" id="2.7.11.1" evidence="2"/>
<dbReference type="SUPFAM" id="SSF56112">
    <property type="entry name" value="Protein kinase-like (PK-like)"/>
    <property type="match status" value="1"/>
</dbReference>
<sequence length="373" mass="42782">MTETDYEVDDFIGRGSFGEVFRGVQKSTGQVYAFKVIPMDESENLDAIIREIQFLKRIDSPYLTKHFETFLRDSDVWIVLEYCGGGSCADLLKFYGCLEESVTAYIIRSVLKGLQYLHREKKVHRDIKSGNILITDKGQVKLGDFGVSGELTFTRTKRNSIVGTPYWMAPEVIQRSKEGYNAKADIWSTGITTIELLCGNPPHYQKAPMKALFDIPKLQAPSLDTEPFHVATKDFVRSCLMKIPNFRPTATQLLGHRFFSTCPDEGPLLTLLKEKNRHFKPHSSKRRMPRKSKKQDHHIEWVLTGSMGNAWRNKYSELIYDAMTKVWVRAINDQAKTGVRRLRDEFVKAETENCGLSHAIVEELWYSLKALEQ</sequence>
<keyword evidence="13" id="KW-1185">Reference proteome</keyword>
<dbReference type="PANTHER" id="PTHR48012">
    <property type="entry name" value="STERILE20-LIKE KINASE, ISOFORM B-RELATED"/>
    <property type="match status" value="1"/>
</dbReference>
<comment type="catalytic activity">
    <reaction evidence="9">
        <text>L-seryl-[protein] + ATP = O-phospho-L-seryl-[protein] + ADP + H(+)</text>
        <dbReference type="Rhea" id="RHEA:17989"/>
        <dbReference type="Rhea" id="RHEA-COMP:9863"/>
        <dbReference type="Rhea" id="RHEA-COMP:11604"/>
        <dbReference type="ChEBI" id="CHEBI:15378"/>
        <dbReference type="ChEBI" id="CHEBI:29999"/>
        <dbReference type="ChEBI" id="CHEBI:30616"/>
        <dbReference type="ChEBI" id="CHEBI:83421"/>
        <dbReference type="ChEBI" id="CHEBI:456216"/>
        <dbReference type="EC" id="2.7.11.1"/>
    </reaction>
</comment>
<reference evidence="12 13" key="1">
    <citation type="submission" date="2017-12" db="EMBL/GenBank/DDBJ databases">
        <title>Genome Sequence of the Amphotericin B-resistant Candida duobushaemulonii strain, B09383.</title>
        <authorList>
            <person name="Chow N.A."/>
            <person name="Gade L."/>
            <person name="Batra D."/>
            <person name="Rowe L.A."/>
            <person name="Loparev V.N."/>
            <person name="Litvintseva A.P."/>
        </authorList>
    </citation>
    <scope>NUCLEOTIDE SEQUENCE [LARGE SCALE GENOMIC DNA]</scope>
    <source>
        <strain evidence="12 13">B09383</strain>
    </source>
</reference>
<dbReference type="Proteomes" id="UP000244406">
    <property type="component" value="Unassembled WGS sequence"/>
</dbReference>
<dbReference type="InterPro" id="IPR000719">
    <property type="entry name" value="Prot_kinase_dom"/>
</dbReference>
<dbReference type="PROSITE" id="PS00107">
    <property type="entry name" value="PROTEIN_KINASE_ATP"/>
    <property type="match status" value="1"/>
</dbReference>
<dbReference type="Gene3D" id="1.10.510.10">
    <property type="entry name" value="Transferase(Phosphotransferase) domain 1"/>
    <property type="match status" value="1"/>
</dbReference>
<evidence type="ECO:0000256" key="10">
    <source>
        <dbReference type="PROSITE-ProRule" id="PRU10141"/>
    </source>
</evidence>
<keyword evidence="3" id="KW-0723">Serine/threonine-protein kinase</keyword>
<dbReference type="PANTHER" id="PTHR48012:SF10">
    <property type="entry name" value="FI20177P1"/>
    <property type="match status" value="1"/>
</dbReference>
<dbReference type="GO" id="GO:0005524">
    <property type="term" value="F:ATP binding"/>
    <property type="evidence" value="ECO:0007669"/>
    <property type="project" value="UniProtKB-UniRule"/>
</dbReference>
<dbReference type="PROSITE" id="PS50011">
    <property type="entry name" value="PROTEIN_KINASE_DOM"/>
    <property type="match status" value="1"/>
</dbReference>
<keyword evidence="5 10" id="KW-0547">Nucleotide-binding</keyword>
<evidence type="ECO:0000256" key="6">
    <source>
        <dbReference type="ARBA" id="ARBA00022777"/>
    </source>
</evidence>
<dbReference type="InterPro" id="IPR011009">
    <property type="entry name" value="Kinase-like_dom_sf"/>
</dbReference>
<dbReference type="Pfam" id="PF00069">
    <property type="entry name" value="Pkinase"/>
    <property type="match status" value="1"/>
</dbReference>
<dbReference type="RefSeq" id="XP_025336079.1">
    <property type="nucleotide sequence ID" value="XM_025481461.1"/>
</dbReference>
<comment type="caution">
    <text evidence="12">The sequence shown here is derived from an EMBL/GenBank/DDBJ whole genome shotgun (WGS) entry which is preliminary data.</text>
</comment>
<dbReference type="AlphaFoldDB" id="A0A2V1AAS3"/>
<evidence type="ECO:0000256" key="2">
    <source>
        <dbReference type="ARBA" id="ARBA00012513"/>
    </source>
</evidence>
<organism evidence="12 13">
    <name type="scientific">Candidozyma duobushaemuli</name>
    <dbReference type="NCBI Taxonomy" id="1231522"/>
    <lineage>
        <taxon>Eukaryota</taxon>
        <taxon>Fungi</taxon>
        <taxon>Dikarya</taxon>
        <taxon>Ascomycota</taxon>
        <taxon>Saccharomycotina</taxon>
        <taxon>Pichiomycetes</taxon>
        <taxon>Metschnikowiaceae</taxon>
        <taxon>Candidozyma</taxon>
    </lineage>
</organism>
<dbReference type="GO" id="GO:0004674">
    <property type="term" value="F:protein serine/threonine kinase activity"/>
    <property type="evidence" value="ECO:0007669"/>
    <property type="project" value="UniProtKB-KW"/>
</dbReference>
<evidence type="ECO:0000256" key="3">
    <source>
        <dbReference type="ARBA" id="ARBA00022527"/>
    </source>
</evidence>
<feature type="domain" description="Protein kinase" evidence="11">
    <location>
        <begin position="6"/>
        <end position="259"/>
    </location>
</feature>